<evidence type="ECO:0000256" key="2">
    <source>
        <dbReference type="ARBA" id="ARBA00022448"/>
    </source>
</evidence>
<name>A0A242A5R4_9ENTE</name>
<evidence type="ECO:0000259" key="8">
    <source>
        <dbReference type="PROSITE" id="PS50850"/>
    </source>
</evidence>
<evidence type="ECO:0000256" key="4">
    <source>
        <dbReference type="ARBA" id="ARBA00022692"/>
    </source>
</evidence>
<accession>A0A242A5R4</accession>
<feature type="transmembrane region" description="Helical" evidence="7">
    <location>
        <begin position="81"/>
        <end position="104"/>
    </location>
</feature>
<organism evidence="9 10">
    <name type="scientific">Candidatus Enterococcus testudinis</name>
    <dbReference type="NCBI Taxonomy" id="1834191"/>
    <lineage>
        <taxon>Bacteria</taxon>
        <taxon>Bacillati</taxon>
        <taxon>Bacillota</taxon>
        <taxon>Bacilli</taxon>
        <taxon>Lactobacillales</taxon>
        <taxon>Enterococcaceae</taxon>
        <taxon>Enterococcus</taxon>
    </lineage>
</organism>
<feature type="transmembrane region" description="Helical" evidence="7">
    <location>
        <begin position="217"/>
        <end position="237"/>
    </location>
</feature>
<evidence type="ECO:0000313" key="10">
    <source>
        <dbReference type="Proteomes" id="UP000195043"/>
    </source>
</evidence>
<proteinExistence type="predicted"/>
<evidence type="ECO:0000256" key="3">
    <source>
        <dbReference type="ARBA" id="ARBA00022475"/>
    </source>
</evidence>
<gene>
    <name evidence="9" type="ORF">A5886_001453</name>
</gene>
<dbReference type="AlphaFoldDB" id="A0A242A5R4"/>
<dbReference type="SUPFAM" id="SSF103473">
    <property type="entry name" value="MFS general substrate transporter"/>
    <property type="match status" value="1"/>
</dbReference>
<dbReference type="InterPro" id="IPR036259">
    <property type="entry name" value="MFS_trans_sf"/>
</dbReference>
<evidence type="ECO:0000313" key="9">
    <source>
        <dbReference type="EMBL" id="OTN76376.1"/>
    </source>
</evidence>
<evidence type="ECO:0000256" key="5">
    <source>
        <dbReference type="ARBA" id="ARBA00022989"/>
    </source>
</evidence>
<dbReference type="Proteomes" id="UP000195043">
    <property type="component" value="Unassembled WGS sequence"/>
</dbReference>
<comment type="subcellular location">
    <subcellularLocation>
        <location evidence="1">Cell membrane</location>
        <topology evidence="1">Multi-pass membrane protein</topology>
    </subcellularLocation>
</comment>
<keyword evidence="3" id="KW-1003">Cell membrane</keyword>
<feature type="transmembrane region" description="Helical" evidence="7">
    <location>
        <begin position="370"/>
        <end position="391"/>
    </location>
</feature>
<feature type="transmembrane region" description="Helical" evidence="7">
    <location>
        <begin position="171"/>
        <end position="188"/>
    </location>
</feature>
<dbReference type="InterPro" id="IPR050171">
    <property type="entry name" value="MFS_Transporters"/>
</dbReference>
<feature type="transmembrane region" description="Helical" evidence="7">
    <location>
        <begin position="308"/>
        <end position="332"/>
    </location>
</feature>
<feature type="transmembrane region" description="Helical" evidence="7">
    <location>
        <begin position="140"/>
        <end position="165"/>
    </location>
</feature>
<dbReference type="STRING" id="1834191.A5886_001453"/>
<dbReference type="InterPro" id="IPR020846">
    <property type="entry name" value="MFS_dom"/>
</dbReference>
<dbReference type="Gene3D" id="1.20.1250.20">
    <property type="entry name" value="MFS general substrate transporter like domains"/>
    <property type="match status" value="1"/>
</dbReference>
<keyword evidence="2" id="KW-0813">Transport</keyword>
<feature type="transmembrane region" description="Helical" evidence="7">
    <location>
        <begin position="110"/>
        <end position="128"/>
    </location>
</feature>
<dbReference type="PANTHER" id="PTHR23517:SF13">
    <property type="entry name" value="MAJOR FACILITATOR SUPERFAMILY MFS_1"/>
    <property type="match status" value="1"/>
</dbReference>
<feature type="transmembrane region" description="Helical" evidence="7">
    <location>
        <begin position="50"/>
        <end position="69"/>
    </location>
</feature>
<protein>
    <recommendedName>
        <fullName evidence="8">Major facilitator superfamily (MFS) profile domain-containing protein</fullName>
    </recommendedName>
</protein>
<dbReference type="GO" id="GO:0022857">
    <property type="term" value="F:transmembrane transporter activity"/>
    <property type="evidence" value="ECO:0007669"/>
    <property type="project" value="InterPro"/>
</dbReference>
<feature type="domain" description="Major facilitator superfamily (MFS) profile" evidence="8">
    <location>
        <begin position="14"/>
        <end position="396"/>
    </location>
</feature>
<dbReference type="PROSITE" id="PS50850">
    <property type="entry name" value="MFS"/>
    <property type="match status" value="1"/>
</dbReference>
<dbReference type="Pfam" id="PF07690">
    <property type="entry name" value="MFS_1"/>
    <property type="match status" value="1"/>
</dbReference>
<dbReference type="RefSeq" id="WP_179189997.1">
    <property type="nucleotide sequence ID" value="NZ_NGKU01000001.1"/>
</dbReference>
<sequence>MQNLSSVNKKNTTLSFWFATLSLITLFAASASPIPLYSIYRNSIGLTTESISLTAVFYFIGCIISLIILSRLSNYLGRKPVSVVAQLLGMTGLLLLLTATSPLGIIEARFFQGLACGLASSVMSVFIVESSANKSLTLVNAITGSSVLVGLAFGGLLSGVFVQINSHGSKYIYWLLFILLAICSVGILKGKESIPKRIGAIKSLRPQIKIPIEARKYLPSAIGIFAGTWAIGGYFQAFSSTIGVTVFHMNSPIISAIILASFMAPNLLGSSLSGRLNQIRGENIGILIFMLCIMMMYISFLVKLFPLFLIASIVAGIAQGIAYSSAMQALLIKSREEEKAGVLSVIYFISYGGAALPSFILGRFSNHLDFYQISLTYLIIVLLLGSLTLIYNSKIRNKEQPKNI</sequence>
<dbReference type="PANTHER" id="PTHR23517">
    <property type="entry name" value="RESISTANCE PROTEIN MDTM, PUTATIVE-RELATED-RELATED"/>
    <property type="match status" value="1"/>
</dbReference>
<evidence type="ECO:0000256" key="6">
    <source>
        <dbReference type="ARBA" id="ARBA00023136"/>
    </source>
</evidence>
<evidence type="ECO:0000256" key="7">
    <source>
        <dbReference type="SAM" id="Phobius"/>
    </source>
</evidence>
<dbReference type="GO" id="GO:0005886">
    <property type="term" value="C:plasma membrane"/>
    <property type="evidence" value="ECO:0007669"/>
    <property type="project" value="UniProtKB-SubCell"/>
</dbReference>
<feature type="transmembrane region" description="Helical" evidence="7">
    <location>
        <begin position="284"/>
        <end position="302"/>
    </location>
</feature>
<keyword evidence="6 7" id="KW-0472">Membrane</keyword>
<dbReference type="InterPro" id="IPR011701">
    <property type="entry name" value="MFS"/>
</dbReference>
<comment type="caution">
    <text evidence="9">The sequence shown here is derived from an EMBL/GenBank/DDBJ whole genome shotgun (WGS) entry which is preliminary data.</text>
</comment>
<feature type="transmembrane region" description="Helical" evidence="7">
    <location>
        <begin position="249"/>
        <end position="272"/>
    </location>
</feature>
<evidence type="ECO:0000256" key="1">
    <source>
        <dbReference type="ARBA" id="ARBA00004651"/>
    </source>
</evidence>
<reference evidence="9 10" key="1">
    <citation type="submission" date="2017-05" db="EMBL/GenBank/DDBJ databases">
        <title>The Genome Sequence of Enterococcus sp. 8G7_MSG3316.</title>
        <authorList>
            <consortium name="The Broad Institute Genomics Platform"/>
            <consortium name="The Broad Institute Genomic Center for Infectious Diseases"/>
            <person name="Earl A."/>
            <person name="Manson A."/>
            <person name="Schwartman J."/>
            <person name="Gilmore M."/>
            <person name="Abouelleil A."/>
            <person name="Cao P."/>
            <person name="Chapman S."/>
            <person name="Cusick C."/>
            <person name="Shea T."/>
            <person name="Young S."/>
            <person name="Neafsey D."/>
            <person name="Nusbaum C."/>
            <person name="Birren B."/>
        </authorList>
    </citation>
    <scope>NUCLEOTIDE SEQUENCE [LARGE SCALE GENOMIC DNA]</scope>
    <source>
        <strain evidence="9 10">8G7_MSG3316</strain>
    </source>
</reference>
<dbReference type="EMBL" id="NGKU01000001">
    <property type="protein sequence ID" value="OTN76376.1"/>
    <property type="molecule type" value="Genomic_DNA"/>
</dbReference>
<dbReference type="CDD" id="cd06174">
    <property type="entry name" value="MFS"/>
    <property type="match status" value="1"/>
</dbReference>
<feature type="transmembrane region" description="Helical" evidence="7">
    <location>
        <begin position="344"/>
        <end position="364"/>
    </location>
</feature>
<keyword evidence="4 7" id="KW-0812">Transmembrane</keyword>
<keyword evidence="5 7" id="KW-1133">Transmembrane helix</keyword>
<keyword evidence="10" id="KW-1185">Reference proteome</keyword>